<name>K9ASV6_9STAP</name>
<dbReference type="RefSeq" id="WP_009381712.1">
    <property type="nucleotide sequence ID" value="NZ_AMSQ01000001.1"/>
</dbReference>
<proteinExistence type="predicted"/>
<organism evidence="2 3">
    <name type="scientific">Staphylococcus massiliensis S46</name>
    <dbReference type="NCBI Taxonomy" id="1229783"/>
    <lineage>
        <taxon>Bacteria</taxon>
        <taxon>Bacillati</taxon>
        <taxon>Bacillota</taxon>
        <taxon>Bacilli</taxon>
        <taxon>Bacillales</taxon>
        <taxon>Staphylococcaceae</taxon>
        <taxon>Staphylococcus</taxon>
    </lineage>
</organism>
<protein>
    <recommendedName>
        <fullName evidence="1">NTP pyrophosphohydrolase MazG-like domain-containing protein</fullName>
    </recommendedName>
</protein>
<dbReference type="EMBL" id="AMSQ01000001">
    <property type="protein sequence ID" value="EKU50463.1"/>
    <property type="molecule type" value="Genomic_DNA"/>
</dbReference>
<dbReference type="OrthoDB" id="350573at2"/>
<dbReference type="InterPro" id="IPR004518">
    <property type="entry name" value="MazG-like_dom"/>
</dbReference>
<gene>
    <name evidence="2" type="ORF">C273_00540</name>
</gene>
<dbReference type="Gene3D" id="1.10.287.1080">
    <property type="entry name" value="MazG-like"/>
    <property type="match status" value="1"/>
</dbReference>
<dbReference type="PIRSF" id="PIRSF006639">
    <property type="entry name" value="UCP006639_pph"/>
    <property type="match status" value="1"/>
</dbReference>
<dbReference type="AlphaFoldDB" id="K9ASV6"/>
<dbReference type="eggNOG" id="COG1694">
    <property type="taxonomic scope" value="Bacteria"/>
</dbReference>
<sequence length="109" mass="12449">MNFQDYHNEARRTMDETSTQSEQLLNSGLGLTGEAGEVADMIKKHHFHGHPLVRDAIAKELGDIMWYIAYCAEALDLSMEDIAKMNIAKLKKRYPNGFTQHDSIHRTDD</sequence>
<dbReference type="SUPFAM" id="SSF101386">
    <property type="entry name" value="all-alpha NTP pyrophosphatases"/>
    <property type="match status" value="1"/>
</dbReference>
<dbReference type="Proteomes" id="UP000009885">
    <property type="component" value="Unassembled WGS sequence"/>
</dbReference>
<comment type="caution">
    <text evidence="2">The sequence shown here is derived from an EMBL/GenBank/DDBJ whole genome shotgun (WGS) entry which is preliminary data.</text>
</comment>
<keyword evidence="3" id="KW-1185">Reference proteome</keyword>
<feature type="domain" description="NTP pyrophosphohydrolase MazG-like" evidence="1">
    <location>
        <begin position="29"/>
        <end position="98"/>
    </location>
</feature>
<dbReference type="STRING" id="1229783.C273_00540"/>
<evidence type="ECO:0000313" key="2">
    <source>
        <dbReference type="EMBL" id="EKU50463.1"/>
    </source>
</evidence>
<reference evidence="2 3" key="1">
    <citation type="journal article" date="2013" name="Genome Announc.">
        <title>Genome Sequence of Staphylococcus massiliensis Strain S46, Isolated from the Surface of Healthy Human Skin.</title>
        <authorList>
            <person name="Srivastav R."/>
            <person name="Singh A."/>
            <person name="Jangir P.K."/>
            <person name="Kumari C."/>
            <person name="Muduli S."/>
            <person name="Sharma R."/>
        </authorList>
    </citation>
    <scope>NUCLEOTIDE SEQUENCE [LARGE SCALE GENOMIC DNA]</scope>
    <source>
        <strain evidence="2 3">S46</strain>
    </source>
</reference>
<dbReference type="Pfam" id="PF03819">
    <property type="entry name" value="MazG"/>
    <property type="match status" value="1"/>
</dbReference>
<accession>K9ASV6</accession>
<dbReference type="PATRIC" id="fig|1229783.3.peg.111"/>
<dbReference type="CDD" id="cd11541">
    <property type="entry name" value="NTP-PPase_u4"/>
    <property type="match status" value="1"/>
</dbReference>
<evidence type="ECO:0000313" key="3">
    <source>
        <dbReference type="Proteomes" id="UP000009885"/>
    </source>
</evidence>
<dbReference type="InterPro" id="IPR011379">
    <property type="entry name" value="MazG-related_GP37"/>
</dbReference>
<evidence type="ECO:0000259" key="1">
    <source>
        <dbReference type="Pfam" id="PF03819"/>
    </source>
</evidence>